<feature type="domain" description="pEK499-p136 HEPN" evidence="1">
    <location>
        <begin position="1"/>
        <end position="156"/>
    </location>
</feature>
<sequence length="158" mass="18563">MTEYTNIKIDFISRTKDILNNLQERTENDVTLLLNCCLGLLALPSQIHSGESLYQDIFNKNLEDIFNDYPHWGLKKCFIKKLPDNKEYKLKDLIRRIRNGICHFHIEAICVDSNIIEKLNIKDRYNNNPSFDFEIELSVTQLKKFAIKLADEILNTNK</sequence>
<organism evidence="2 3">
    <name type="scientific">Entomomonas asaccharolytica</name>
    <dbReference type="NCBI Taxonomy" id="2785331"/>
    <lineage>
        <taxon>Bacteria</taxon>
        <taxon>Pseudomonadati</taxon>
        <taxon>Pseudomonadota</taxon>
        <taxon>Gammaproteobacteria</taxon>
        <taxon>Pseudomonadales</taxon>
        <taxon>Pseudomonadaceae</taxon>
        <taxon>Entomomonas</taxon>
    </lineage>
</organism>
<evidence type="ECO:0000313" key="2">
    <source>
        <dbReference type="EMBL" id="QQP85473.1"/>
    </source>
</evidence>
<evidence type="ECO:0000259" key="1">
    <source>
        <dbReference type="Pfam" id="PF18736"/>
    </source>
</evidence>
<dbReference type="Pfam" id="PF18736">
    <property type="entry name" value="pEK499_p136"/>
    <property type="match status" value="1"/>
</dbReference>
<dbReference type="Proteomes" id="UP000595278">
    <property type="component" value="Chromosome"/>
</dbReference>
<dbReference type="EMBL" id="CP067393">
    <property type="protein sequence ID" value="QQP85473.1"/>
    <property type="molecule type" value="Genomic_DNA"/>
</dbReference>
<dbReference type="RefSeq" id="WP_201092115.1">
    <property type="nucleotide sequence ID" value="NZ_CP067393.1"/>
</dbReference>
<dbReference type="AlphaFoldDB" id="A0A974RWR7"/>
<protein>
    <recommendedName>
        <fullName evidence="1">pEK499-p136 HEPN domain-containing protein</fullName>
    </recommendedName>
</protein>
<accession>A0A974RWR7</accession>
<dbReference type="InterPro" id="IPR041318">
    <property type="entry name" value="pEK499_p136"/>
</dbReference>
<proteinExistence type="predicted"/>
<dbReference type="KEGG" id="eaz:JHT90_14035"/>
<evidence type="ECO:0000313" key="3">
    <source>
        <dbReference type="Proteomes" id="UP000595278"/>
    </source>
</evidence>
<name>A0A974RWR7_9GAMM</name>
<gene>
    <name evidence="2" type="ORF">JHT90_14035</name>
</gene>
<keyword evidence="3" id="KW-1185">Reference proteome</keyword>
<reference evidence="2 3" key="1">
    <citation type="submission" date="2021-01" db="EMBL/GenBank/DDBJ databases">
        <title>Entomomonas sp. F2A isolated from a house cricket (Acheta domesticus).</title>
        <authorList>
            <person name="Spergser J."/>
            <person name="Busse H.-J."/>
        </authorList>
    </citation>
    <scope>NUCLEOTIDE SEQUENCE [LARGE SCALE GENOMIC DNA]</scope>
    <source>
        <strain evidence="2 3">F2A</strain>
    </source>
</reference>